<gene>
    <name evidence="1" type="ORF">GN330_09700</name>
</gene>
<organism evidence="1 2">
    <name type="scientific">Nitratireductor arenosus</name>
    <dbReference type="NCBI Taxonomy" id="2682096"/>
    <lineage>
        <taxon>Bacteria</taxon>
        <taxon>Pseudomonadati</taxon>
        <taxon>Pseudomonadota</taxon>
        <taxon>Alphaproteobacteria</taxon>
        <taxon>Hyphomicrobiales</taxon>
        <taxon>Phyllobacteriaceae</taxon>
        <taxon>Nitratireductor</taxon>
    </lineage>
</organism>
<keyword evidence="2" id="KW-1185">Reference proteome</keyword>
<dbReference type="Proteomes" id="UP000463224">
    <property type="component" value="Unassembled WGS sequence"/>
</dbReference>
<dbReference type="EMBL" id="WPHG01000002">
    <property type="protein sequence ID" value="MVA97518.1"/>
    <property type="molecule type" value="Genomic_DNA"/>
</dbReference>
<evidence type="ECO:0000313" key="2">
    <source>
        <dbReference type="Proteomes" id="UP000463224"/>
    </source>
</evidence>
<comment type="caution">
    <text evidence="1">The sequence shown here is derived from an EMBL/GenBank/DDBJ whole genome shotgun (WGS) entry which is preliminary data.</text>
</comment>
<protein>
    <submittedName>
        <fullName evidence="1">Uncharacterized protein</fullName>
    </submittedName>
</protein>
<reference evidence="1 2" key="1">
    <citation type="submission" date="2019-12" db="EMBL/GenBank/DDBJ databases">
        <title>Nitratireductor arenosus sp. nov., Isolated from sea sand, Jeju island, South Korea.</title>
        <authorList>
            <person name="Kim W."/>
        </authorList>
    </citation>
    <scope>NUCLEOTIDE SEQUENCE [LARGE SCALE GENOMIC DNA]</scope>
    <source>
        <strain evidence="1 2">CAU 1489</strain>
    </source>
</reference>
<sequence length="136" mass="13596">MDADTAGSGRRSDRLGDVDLVLIDSITQILPEDAGKVVVTGSHGGVSAARFAAAVAARLYVFNDAGIGKQRAGIAGLDRLARAGIAACAVAHDTARIGEAGDSLACGVVSAVNAPAAALGLHVGLRLRDQLAVLGR</sequence>
<accession>A0A844QHI7</accession>
<dbReference type="AlphaFoldDB" id="A0A844QHI7"/>
<name>A0A844QHI7_9HYPH</name>
<evidence type="ECO:0000313" key="1">
    <source>
        <dbReference type="EMBL" id="MVA97518.1"/>
    </source>
</evidence>
<proteinExistence type="predicted"/>